<accession>F4RAF4</accession>
<dbReference type="VEuPathDB" id="FungiDB:MELLADRAFT_60196"/>
<sequence length="112" mass="12277">MVNHGPAVRNAEENTEAAIKARFGAELPYNIGACDDPCSYCGALHWKLERQRGTLTAETTQYAACCQEGAVKLPSTTHENELTPEFLKHLLSDQDRGKHSPSPNLLFADLPP</sequence>
<evidence type="ECO:0000313" key="2">
    <source>
        <dbReference type="EMBL" id="EGG10792.1"/>
    </source>
</evidence>
<dbReference type="InParanoid" id="F4RAF4"/>
<keyword evidence="3" id="KW-1185">Reference proteome</keyword>
<dbReference type="EMBL" id="GL883094">
    <property type="protein sequence ID" value="EGG10792.1"/>
    <property type="molecule type" value="Genomic_DNA"/>
</dbReference>
<evidence type="ECO:0000313" key="3">
    <source>
        <dbReference type="Proteomes" id="UP000001072"/>
    </source>
</evidence>
<dbReference type="GeneID" id="18929502"/>
<dbReference type="RefSeq" id="XP_007406261.1">
    <property type="nucleotide sequence ID" value="XM_007406199.1"/>
</dbReference>
<evidence type="ECO:0000256" key="1">
    <source>
        <dbReference type="SAM" id="MobiDB-lite"/>
    </source>
</evidence>
<proteinExistence type="predicted"/>
<organism evidence="3">
    <name type="scientific">Melampsora larici-populina (strain 98AG31 / pathotype 3-4-7)</name>
    <name type="common">Poplar leaf rust fungus</name>
    <dbReference type="NCBI Taxonomy" id="747676"/>
    <lineage>
        <taxon>Eukaryota</taxon>
        <taxon>Fungi</taxon>
        <taxon>Dikarya</taxon>
        <taxon>Basidiomycota</taxon>
        <taxon>Pucciniomycotina</taxon>
        <taxon>Pucciniomycetes</taxon>
        <taxon>Pucciniales</taxon>
        <taxon>Melampsoraceae</taxon>
        <taxon>Melampsora</taxon>
    </lineage>
</organism>
<protein>
    <submittedName>
        <fullName evidence="2">Uncharacterized protein</fullName>
    </submittedName>
</protein>
<dbReference type="HOGENOM" id="CLU_2146405_0_0_1"/>
<dbReference type="KEGG" id="mlr:MELLADRAFT_60196"/>
<gene>
    <name evidence="2" type="ORF">MELLADRAFT_60196</name>
</gene>
<name>F4RAF4_MELLP</name>
<dbReference type="Proteomes" id="UP000001072">
    <property type="component" value="Unassembled WGS sequence"/>
</dbReference>
<feature type="region of interest" description="Disordered" evidence="1">
    <location>
        <begin position="92"/>
        <end position="112"/>
    </location>
</feature>
<reference evidence="3" key="1">
    <citation type="journal article" date="2011" name="Proc. Natl. Acad. Sci. U.S.A.">
        <title>Obligate biotrophy features unraveled by the genomic analysis of rust fungi.</title>
        <authorList>
            <person name="Duplessis S."/>
            <person name="Cuomo C.A."/>
            <person name="Lin Y.-C."/>
            <person name="Aerts A."/>
            <person name="Tisserant E."/>
            <person name="Veneault-Fourrey C."/>
            <person name="Joly D.L."/>
            <person name="Hacquard S."/>
            <person name="Amselem J."/>
            <person name="Cantarel B.L."/>
            <person name="Chiu R."/>
            <person name="Coutinho P.M."/>
            <person name="Feau N."/>
            <person name="Field M."/>
            <person name="Frey P."/>
            <person name="Gelhaye E."/>
            <person name="Goldberg J."/>
            <person name="Grabherr M.G."/>
            <person name="Kodira C.D."/>
            <person name="Kohler A."/>
            <person name="Kuees U."/>
            <person name="Lindquist E.A."/>
            <person name="Lucas S.M."/>
            <person name="Mago R."/>
            <person name="Mauceli E."/>
            <person name="Morin E."/>
            <person name="Murat C."/>
            <person name="Pangilinan J.L."/>
            <person name="Park R."/>
            <person name="Pearson M."/>
            <person name="Quesneville H."/>
            <person name="Rouhier N."/>
            <person name="Sakthikumar S."/>
            <person name="Salamov A.A."/>
            <person name="Schmutz J."/>
            <person name="Selles B."/>
            <person name="Shapiro H."/>
            <person name="Tanguay P."/>
            <person name="Tuskan G.A."/>
            <person name="Henrissat B."/>
            <person name="Van de Peer Y."/>
            <person name="Rouze P."/>
            <person name="Ellis J.G."/>
            <person name="Dodds P.N."/>
            <person name="Schein J.E."/>
            <person name="Zhong S."/>
            <person name="Hamelin R.C."/>
            <person name="Grigoriev I.V."/>
            <person name="Szabo L.J."/>
            <person name="Martin F."/>
        </authorList>
    </citation>
    <scope>NUCLEOTIDE SEQUENCE [LARGE SCALE GENOMIC DNA]</scope>
    <source>
        <strain evidence="3">98AG31 / pathotype 3-4-7</strain>
    </source>
</reference>
<dbReference type="AlphaFoldDB" id="F4RAF4"/>